<accession>A0ABZ1CQA8</accession>
<evidence type="ECO:0000313" key="4">
    <source>
        <dbReference type="Proteomes" id="UP001329825"/>
    </source>
</evidence>
<dbReference type="SMART" id="SM00518">
    <property type="entry name" value="AP2Ec"/>
    <property type="match status" value="1"/>
</dbReference>
<feature type="compositionally biased region" description="Low complexity" evidence="1">
    <location>
        <begin position="85"/>
        <end position="95"/>
    </location>
</feature>
<dbReference type="PROSITE" id="PS51432">
    <property type="entry name" value="AP_NUCLEASE_F2_4"/>
    <property type="match status" value="1"/>
</dbReference>
<evidence type="ECO:0000256" key="1">
    <source>
        <dbReference type="SAM" id="MobiDB-lite"/>
    </source>
</evidence>
<dbReference type="InterPro" id="IPR013022">
    <property type="entry name" value="Xyl_isomerase-like_TIM-brl"/>
</dbReference>
<dbReference type="SUPFAM" id="SSF51658">
    <property type="entry name" value="Xylose isomerase-like"/>
    <property type="match status" value="1"/>
</dbReference>
<feature type="region of interest" description="Disordered" evidence="1">
    <location>
        <begin position="1"/>
        <end position="24"/>
    </location>
</feature>
<dbReference type="PANTHER" id="PTHR21445:SF0">
    <property type="entry name" value="APURINIC-APYRIMIDINIC ENDONUCLEASE"/>
    <property type="match status" value="1"/>
</dbReference>
<protein>
    <recommendedName>
        <fullName evidence="2">Xylose isomerase-like TIM barrel domain-containing protein</fullName>
    </recommendedName>
</protein>
<reference evidence="3 4" key="1">
    <citation type="submission" date="2024-01" db="EMBL/GenBank/DDBJ databases">
        <title>Comparative genomics of Cryptococcus and Kwoniella reveals pathogenesis evolution and contrasting modes of karyotype evolution via chromosome fusion or intercentromeric recombination.</title>
        <authorList>
            <person name="Coelho M.A."/>
            <person name="David-Palma M."/>
            <person name="Shea T."/>
            <person name="Bowers K."/>
            <person name="McGinley-Smith S."/>
            <person name="Mohammad A.W."/>
            <person name="Gnirke A."/>
            <person name="Yurkov A.M."/>
            <person name="Nowrousian M."/>
            <person name="Sun S."/>
            <person name="Cuomo C.A."/>
            <person name="Heitman J."/>
        </authorList>
    </citation>
    <scope>NUCLEOTIDE SEQUENCE [LARGE SCALE GENOMIC DNA]</scope>
    <source>
        <strain evidence="3">CBS 11374</strain>
    </source>
</reference>
<dbReference type="Pfam" id="PF01261">
    <property type="entry name" value="AP_endonuc_2"/>
    <property type="match status" value="1"/>
</dbReference>
<dbReference type="EMBL" id="CP141881">
    <property type="protein sequence ID" value="WRT63557.1"/>
    <property type="molecule type" value="Genomic_DNA"/>
</dbReference>
<evidence type="ECO:0000259" key="2">
    <source>
        <dbReference type="Pfam" id="PF01261"/>
    </source>
</evidence>
<dbReference type="InterPro" id="IPR036237">
    <property type="entry name" value="Xyl_isomerase-like_sf"/>
</dbReference>
<dbReference type="RefSeq" id="XP_062788297.1">
    <property type="nucleotide sequence ID" value="XM_062932246.1"/>
</dbReference>
<dbReference type="Gene3D" id="3.20.20.150">
    <property type="entry name" value="Divalent-metal-dependent TIM barrel enzymes"/>
    <property type="match status" value="1"/>
</dbReference>
<dbReference type="GeneID" id="87952593"/>
<feature type="compositionally biased region" description="Basic and acidic residues" evidence="1">
    <location>
        <begin position="1"/>
        <end position="11"/>
    </location>
</feature>
<feature type="domain" description="Xylose isomerase-like TIM barrel" evidence="2">
    <location>
        <begin position="411"/>
        <end position="610"/>
    </location>
</feature>
<feature type="region of interest" description="Disordered" evidence="1">
    <location>
        <begin position="81"/>
        <end position="101"/>
    </location>
</feature>
<sequence>MHGNEHDELYRYKSIGDGNEEGEDETEIENFNWFDLWDDLIQFDSSLLNFSDHSSPLTSHSESYRWDKRCAGKINPCIQNHVDSRSQSRTGSSYSLQTSVGSRSLSPTPTCHSLLVSSTIEITLQSSPAKHEQVGSPLSALGLCTPGKSVFKTDLKEEVISPPTLNRLPTYGLLSPLNRLSLCSPGKQHPTLISEPQHPLRSITPPPGTTSLSSPLHRLGLCSPSKDNLRSIDNSITPKLKPQIVGIQSISPTRFPKRPELPLPSPGWVLDTPTPIRFYPPSTRPVQPLYDLTIPRQPQFNLTPRYHIPTTDIKPDLLITPPLRFNRELREEHYDLSPLQVSTIAHCSSEGGLARSLRKLELRLKRDPSVSGLNMFINPPKRRVRERDSLDIIEAGMIMRRLGDDFRRNSMAHAVHTTNLLSSDPKIRRNSIESIVSELQLARSLGIPTLVIHLGSEGRNVHEDCRLNRDRIDGLISDLEDILGRTEDVNLAIENTVQPSPGSMTTLQSLSLLLTIFPHPRLKICLDLAHLHVSELNLNNAESQKDLFLMLEKMGKERIAGLHVGGSWTEHGGKRDRHANIGSGTIRLSSIRSILRHPICHQLPTLLETPGYHRYLRHSSSSYSMYISTLEFDRSALERQLVQDIVNISDTDWDTIETKLFNLYKKKRRKIENRLYKFIKLKGTNDWERFRKGRRKEMTCCRMIQGKKRRIALQHAKRDRTAECSNSDEILENKVDTTDI</sequence>
<evidence type="ECO:0000313" key="3">
    <source>
        <dbReference type="EMBL" id="WRT63557.1"/>
    </source>
</evidence>
<dbReference type="PANTHER" id="PTHR21445">
    <property type="entry name" value="ENDONUCLEASE IV ENDODEOXYRIBONUCLEASE IV"/>
    <property type="match status" value="1"/>
</dbReference>
<keyword evidence="4" id="KW-1185">Reference proteome</keyword>
<name>A0ABZ1CQA8_9TREE</name>
<organism evidence="3 4">
    <name type="scientific">Kwoniella shivajii</name>
    <dbReference type="NCBI Taxonomy" id="564305"/>
    <lineage>
        <taxon>Eukaryota</taxon>
        <taxon>Fungi</taxon>
        <taxon>Dikarya</taxon>
        <taxon>Basidiomycota</taxon>
        <taxon>Agaricomycotina</taxon>
        <taxon>Tremellomycetes</taxon>
        <taxon>Tremellales</taxon>
        <taxon>Cryptococcaceae</taxon>
        <taxon>Kwoniella</taxon>
    </lineage>
</organism>
<proteinExistence type="predicted"/>
<gene>
    <name evidence="3" type="ORF">IL334_000462</name>
</gene>
<dbReference type="Proteomes" id="UP001329825">
    <property type="component" value="Chromosome 1"/>
</dbReference>
<dbReference type="InterPro" id="IPR001719">
    <property type="entry name" value="AP_endonuc_2"/>
</dbReference>